<protein>
    <submittedName>
        <fullName evidence="1">Uncharacterized protein</fullName>
    </submittedName>
</protein>
<keyword evidence="2" id="KW-1185">Reference proteome</keyword>
<accession>A0AAC9NX98</accession>
<dbReference type="AlphaFoldDB" id="A0AAC9NX98"/>
<dbReference type="EMBL" id="CP018095">
    <property type="protein sequence ID" value="APF36199.1"/>
    <property type="molecule type" value="Genomic_DNA"/>
</dbReference>
<dbReference type="KEGG" id="cdq:BOQ54_01705"/>
<dbReference type="Proteomes" id="UP000182703">
    <property type="component" value="Chromosome"/>
</dbReference>
<reference evidence="1 2" key="1">
    <citation type="submission" date="2016-11" db="EMBL/GenBank/DDBJ databases">
        <title>Complete genome sequence of the aerobically denitrifying bacterium Chelatococcus daeguensis TAD1.</title>
        <authorList>
            <person name="Yang Y."/>
            <person name="Huang S."/>
            <person name="Lin E."/>
        </authorList>
    </citation>
    <scope>NUCLEOTIDE SEQUENCE [LARGE SCALE GENOMIC DNA]</scope>
    <source>
        <strain evidence="1 2">TAD1</strain>
    </source>
</reference>
<sequence length="102" mass="11050">MDTHVEIDFDGMASSRPILAAILQEIDHLQQAIGLLATCRIVVRTSETGGHYGLTLQLALPQGMAVTIHTPASPDARYADPQFAVSDSFRHALARLRTPSEP</sequence>
<name>A0AAC9NX98_9HYPH</name>
<evidence type="ECO:0000313" key="1">
    <source>
        <dbReference type="EMBL" id="APF36199.1"/>
    </source>
</evidence>
<gene>
    <name evidence="1" type="ORF">BOQ54_01705</name>
</gene>
<evidence type="ECO:0000313" key="2">
    <source>
        <dbReference type="Proteomes" id="UP000182703"/>
    </source>
</evidence>
<proteinExistence type="predicted"/>
<organism evidence="1 2">
    <name type="scientific">Chelatococcus daeguensis</name>
    <dbReference type="NCBI Taxonomy" id="444444"/>
    <lineage>
        <taxon>Bacteria</taxon>
        <taxon>Pseudomonadati</taxon>
        <taxon>Pseudomonadota</taxon>
        <taxon>Alphaproteobacteria</taxon>
        <taxon>Hyphomicrobiales</taxon>
        <taxon>Chelatococcaceae</taxon>
        <taxon>Chelatococcus</taxon>
    </lineage>
</organism>